<comment type="caution">
    <text evidence="2">The sequence shown here is derived from an EMBL/GenBank/DDBJ whole genome shotgun (WGS) entry which is preliminary data.</text>
</comment>
<dbReference type="eggNOG" id="ENOG5030F4E">
    <property type="taxonomic scope" value="Bacteria"/>
</dbReference>
<dbReference type="Proteomes" id="UP000004097">
    <property type="component" value="Unassembled WGS sequence"/>
</dbReference>
<dbReference type="EMBL" id="AECQ01000003">
    <property type="protein sequence ID" value="EFW25413.1"/>
    <property type="molecule type" value="Genomic_DNA"/>
</dbReference>
<gene>
    <name evidence="2" type="ORF">HMPREF9430_00183</name>
</gene>
<feature type="signal peptide" evidence="1">
    <location>
        <begin position="1"/>
        <end position="22"/>
    </location>
</feature>
<keyword evidence="1" id="KW-0732">Signal</keyword>
<sequence length="386" mass="44265">MKMIKILCIAALLLVGCGKRTAQQQSSIEQTIQTDDSTLGEYTTTLKNRKIESSWTVSVQSKYTMTYSDKTLDTYLMDGVLETDGDSAHYEQHINADGMLSELNGDYYGGRLYNTYNSVNYYEDMDFSNLKKTMLVPLDPYVFEAGDIASITKDKNEYTIQLQAERAKELFLSRYDSYGLKNFDSFDITSNEIHVTFDEDQHYVKETALFDTTITTNGQSVNVRYESEINYLKFGETTISISDKTKQAESSYVYYKDIDTNSIQTVTTDDDSPEDTVTATFKKRLVSRLNYTKESEDVYSNKFNENESYRIDFANKTFTYSNRSITYVYGWKGDNGSLGACQYDFVNNSQTSTCEDSTVDFIKKTKLFLQMELYYCGLSLEKLQAE</sequence>
<accession>E7MKY8</accession>
<proteinExistence type="predicted"/>
<evidence type="ECO:0000256" key="1">
    <source>
        <dbReference type="SAM" id="SignalP"/>
    </source>
</evidence>
<organism evidence="2 3">
    <name type="scientific">Solobacterium moorei F0204</name>
    <dbReference type="NCBI Taxonomy" id="706433"/>
    <lineage>
        <taxon>Bacteria</taxon>
        <taxon>Bacillati</taxon>
        <taxon>Bacillota</taxon>
        <taxon>Erysipelotrichia</taxon>
        <taxon>Erysipelotrichales</taxon>
        <taxon>Erysipelotrichaceae</taxon>
        <taxon>Solobacterium</taxon>
    </lineage>
</organism>
<feature type="chain" id="PRO_5003221527" description="Lipoprotein" evidence="1">
    <location>
        <begin position="23"/>
        <end position="386"/>
    </location>
</feature>
<dbReference type="STRING" id="706433.HMPREF9430_00183"/>
<name>E7MKY8_9FIRM</name>
<evidence type="ECO:0000313" key="2">
    <source>
        <dbReference type="EMBL" id="EFW25413.1"/>
    </source>
</evidence>
<evidence type="ECO:0000313" key="3">
    <source>
        <dbReference type="Proteomes" id="UP000004097"/>
    </source>
</evidence>
<dbReference type="PROSITE" id="PS51257">
    <property type="entry name" value="PROKAR_LIPOPROTEIN"/>
    <property type="match status" value="1"/>
</dbReference>
<dbReference type="AlphaFoldDB" id="E7MKY8"/>
<dbReference type="HOGENOM" id="CLU_715520_0_0_9"/>
<evidence type="ECO:0008006" key="4">
    <source>
        <dbReference type="Google" id="ProtNLM"/>
    </source>
</evidence>
<keyword evidence="3" id="KW-1185">Reference proteome</keyword>
<protein>
    <recommendedName>
        <fullName evidence="4">Lipoprotein</fullName>
    </recommendedName>
</protein>
<reference evidence="2 3" key="1">
    <citation type="submission" date="2010-08" db="EMBL/GenBank/DDBJ databases">
        <authorList>
            <person name="Weinstock G."/>
            <person name="Sodergren E."/>
            <person name="Clifton S."/>
            <person name="Fulton L."/>
            <person name="Fulton B."/>
            <person name="Courtney L."/>
            <person name="Fronick C."/>
            <person name="Harrison M."/>
            <person name="Strong C."/>
            <person name="Farmer C."/>
            <person name="Delahaunty K."/>
            <person name="Markovic C."/>
            <person name="Hall O."/>
            <person name="Minx P."/>
            <person name="Tomlinson C."/>
            <person name="Mitreva M."/>
            <person name="Hou S."/>
            <person name="Chen J."/>
            <person name="Wollam A."/>
            <person name="Pepin K.H."/>
            <person name="Johnson M."/>
            <person name="Bhonagiri V."/>
            <person name="Zhang X."/>
            <person name="Suruliraj S."/>
            <person name="Warren W."/>
            <person name="Chinwalla A."/>
            <person name="Mardis E.R."/>
            <person name="Wilson R.K."/>
        </authorList>
    </citation>
    <scope>NUCLEOTIDE SEQUENCE [LARGE SCALE GENOMIC DNA]</scope>
    <source>
        <strain evidence="2 3">F0204</strain>
    </source>
</reference>